<dbReference type="InterPro" id="IPR008271">
    <property type="entry name" value="Ser/Thr_kinase_AS"/>
</dbReference>
<keyword evidence="7" id="KW-1185">Reference proteome</keyword>
<dbReference type="Proteomes" id="UP000290958">
    <property type="component" value="Unassembled WGS sequence"/>
</dbReference>
<evidence type="ECO:0000256" key="4">
    <source>
        <dbReference type="ARBA" id="ARBA00022840"/>
    </source>
</evidence>
<dbReference type="SMART" id="SM00220">
    <property type="entry name" value="S_TKc"/>
    <property type="match status" value="1"/>
</dbReference>
<evidence type="ECO:0000256" key="3">
    <source>
        <dbReference type="ARBA" id="ARBA00022777"/>
    </source>
</evidence>
<dbReference type="RefSeq" id="WP_129403726.1">
    <property type="nucleotide sequence ID" value="NZ_SBKP01000004.1"/>
</dbReference>
<dbReference type="PROSITE" id="PS00108">
    <property type="entry name" value="PROTEIN_KINASE_ST"/>
    <property type="match status" value="1"/>
</dbReference>
<proteinExistence type="predicted"/>
<dbReference type="InterPro" id="IPR011009">
    <property type="entry name" value="Kinase-like_dom_sf"/>
</dbReference>
<dbReference type="AlphaFoldDB" id="A0A4V1N3R0"/>
<organism evidence="6 7">
    <name type="scientific">Sphingobium fluviale</name>
    <dbReference type="NCBI Taxonomy" id="2506423"/>
    <lineage>
        <taxon>Bacteria</taxon>
        <taxon>Pseudomonadati</taxon>
        <taxon>Pseudomonadota</taxon>
        <taxon>Alphaproteobacteria</taxon>
        <taxon>Sphingomonadales</taxon>
        <taxon>Sphingomonadaceae</taxon>
        <taxon>Sphingobium</taxon>
    </lineage>
</organism>
<keyword evidence="2" id="KW-0547">Nucleotide-binding</keyword>
<dbReference type="PROSITE" id="PS50011">
    <property type="entry name" value="PROTEIN_KINASE_DOM"/>
    <property type="match status" value="1"/>
</dbReference>
<dbReference type="PANTHER" id="PTHR43289">
    <property type="entry name" value="MITOGEN-ACTIVATED PROTEIN KINASE KINASE KINASE 20-RELATED"/>
    <property type="match status" value="1"/>
</dbReference>
<dbReference type="Pfam" id="PF00069">
    <property type="entry name" value="Pkinase"/>
    <property type="match status" value="1"/>
</dbReference>
<gene>
    <name evidence="6" type="ORF">EQG66_06190</name>
</gene>
<dbReference type="GO" id="GO:0004674">
    <property type="term" value="F:protein serine/threonine kinase activity"/>
    <property type="evidence" value="ECO:0007669"/>
    <property type="project" value="TreeGrafter"/>
</dbReference>
<dbReference type="InterPro" id="IPR000719">
    <property type="entry name" value="Prot_kinase_dom"/>
</dbReference>
<name>A0A4V1N3R0_9SPHN</name>
<dbReference type="OrthoDB" id="9801841at2"/>
<comment type="caution">
    <text evidence="6">The sequence shown here is derived from an EMBL/GenBank/DDBJ whole genome shotgun (WGS) entry which is preliminary data.</text>
</comment>
<evidence type="ECO:0000259" key="5">
    <source>
        <dbReference type="PROSITE" id="PS50011"/>
    </source>
</evidence>
<protein>
    <recommendedName>
        <fullName evidence="5">Protein kinase domain-containing protein</fullName>
    </recommendedName>
</protein>
<reference evidence="7" key="1">
    <citation type="submission" date="2019-01" db="EMBL/GenBank/DDBJ databases">
        <title>Cytophagaceae bacterium strain CAR-16.</title>
        <authorList>
            <person name="Chen W.-M."/>
        </authorList>
    </citation>
    <scope>NUCLEOTIDE SEQUENCE [LARGE SCALE GENOMIC DNA]</scope>
    <source>
        <strain evidence="7">CHR27</strain>
    </source>
</reference>
<feature type="domain" description="Protein kinase" evidence="5">
    <location>
        <begin position="24"/>
        <end position="416"/>
    </location>
</feature>
<sequence length="689" mass="74622">MSRSPLPNGHILRPDHRAGSDAGYVIQRKLDAGGFGITYEAIRAPGDDAGGAHFWLAPYQRVAIKEFFPDEIAERRGLEVVVLDTEDDYKEIFQQSFDRFLREAERLYFLTCLRALRAALDAVPGSDAERKVQDSIRTRLDSGMDKAFLRNTGAAMRLVNQLEGNLEHIARKAIESAPLPIVHDYFLADGTAYYVMEFLDGRTLRDRLAQGRREGSRRKQMYHGVQYDLIDPPKVAQLEHFIGKSLDALEELHCGIPDQQLIHCDLKPGNIMFRSQNSDDPVLIDFGLARNTIGDRSRSMMGGTSGYAPIEIDPIAANQGGSAARASGKASAGPWTDIYSMAVILRMLCTGLDFKAMPSAYSRRMETRGGQPDPMTLLPPMPDIIPTAIARAVEQGLAIEPEDRPQSIAQWRKAFGIARTAIPTGKVAPASEIWGLGSESADTDIRDQDENQATLSVQPFRSTHNSKDDDADALDSSAYEAPGPRLRVSHNQLVTAGVGALSVLLLGFGVMQLMDGKTAAPDSATVPVSEIQNIAGSGAEIANGDLTQQPDPRVAQVQGTPVQGAPIQLPVTGLNPQMPSGPLPMPQPAPQPAVPEPPVVAAQMRRFGELGIAVRSITDRSRLSSMMMSGATPNDPVVVTQVFKNVRFNINDVYVSSCSGQSAMAELVRANAGQQACLQTDSGDGVYIN</sequence>
<evidence type="ECO:0000313" key="6">
    <source>
        <dbReference type="EMBL" id="RXR29536.1"/>
    </source>
</evidence>
<evidence type="ECO:0000256" key="1">
    <source>
        <dbReference type="ARBA" id="ARBA00022679"/>
    </source>
</evidence>
<keyword evidence="3" id="KW-0418">Kinase</keyword>
<keyword evidence="1" id="KW-0808">Transferase</keyword>
<dbReference type="PANTHER" id="PTHR43289:SF6">
    <property type="entry name" value="SERINE_THREONINE-PROTEIN KINASE NEKL-3"/>
    <property type="match status" value="1"/>
</dbReference>
<accession>A0A4V1N3R0</accession>
<dbReference type="GO" id="GO:0005524">
    <property type="term" value="F:ATP binding"/>
    <property type="evidence" value="ECO:0007669"/>
    <property type="project" value="UniProtKB-KW"/>
</dbReference>
<keyword evidence="4" id="KW-0067">ATP-binding</keyword>
<dbReference type="SUPFAM" id="SSF56112">
    <property type="entry name" value="Protein kinase-like (PK-like)"/>
    <property type="match status" value="1"/>
</dbReference>
<evidence type="ECO:0000256" key="2">
    <source>
        <dbReference type="ARBA" id="ARBA00022741"/>
    </source>
</evidence>
<evidence type="ECO:0000313" key="7">
    <source>
        <dbReference type="Proteomes" id="UP000290958"/>
    </source>
</evidence>
<dbReference type="EMBL" id="SBKP01000004">
    <property type="protein sequence ID" value="RXR29536.1"/>
    <property type="molecule type" value="Genomic_DNA"/>
</dbReference>
<dbReference type="Gene3D" id="1.10.510.10">
    <property type="entry name" value="Transferase(Phosphotransferase) domain 1"/>
    <property type="match status" value="1"/>
</dbReference>